<feature type="non-terminal residue" evidence="1">
    <location>
        <position position="1"/>
    </location>
</feature>
<accession>W4LHC7</accession>
<evidence type="ECO:0008006" key="3">
    <source>
        <dbReference type="Google" id="ProtNLM"/>
    </source>
</evidence>
<dbReference type="Gene3D" id="3.20.20.140">
    <property type="entry name" value="Metal-dependent hydrolases"/>
    <property type="match status" value="1"/>
</dbReference>
<reference evidence="1 2" key="1">
    <citation type="journal article" date="2014" name="Nature">
        <title>An environmental bacterial taxon with a large and distinct metabolic repertoire.</title>
        <authorList>
            <person name="Wilson M.C."/>
            <person name="Mori T."/>
            <person name="Ruckert C."/>
            <person name="Uria A.R."/>
            <person name="Helf M.J."/>
            <person name="Takada K."/>
            <person name="Gernert C."/>
            <person name="Steffens U.A."/>
            <person name="Heycke N."/>
            <person name="Schmitt S."/>
            <person name="Rinke C."/>
            <person name="Helfrich E.J."/>
            <person name="Brachmann A.O."/>
            <person name="Gurgui C."/>
            <person name="Wakimoto T."/>
            <person name="Kracht M."/>
            <person name="Crusemann M."/>
            <person name="Hentschel U."/>
            <person name="Abe I."/>
            <person name="Matsunaga S."/>
            <person name="Kalinowski J."/>
            <person name="Takeyama H."/>
            <person name="Piel J."/>
        </authorList>
    </citation>
    <scope>NUCLEOTIDE SEQUENCE [LARGE SCALE GENOMIC DNA]</scope>
    <source>
        <strain evidence="2">TSY1</strain>
    </source>
</reference>
<sequence length="288" mass="32819">PYARTYTPIALDSTYDYDPFWAKCVELKVVPAGHSMNFIGTHQSSTNYIYNRLGFFATGGNAACRALFMSGFTQKFPELNVAFLEGGVWWAVALYNDLFEFWEKRNKESMLTNLDPEKIDFELLEEMFTHYGNDYLNAERMMANKKLVARDGRSQPGEIPGFIDDWTQVQIEKKEDIRDLFVNNFYFGCEADDAMNYTAFNTKANKFGAKLKAMFSSDLGHWDVQDFGGVLAETYEAVERGLMSEEDFKDFVFTNPVTLQTRLNPDYFKGTCVEDAVSDFLAGQSVSG</sequence>
<evidence type="ECO:0000313" key="1">
    <source>
        <dbReference type="EMBL" id="ETW97513.1"/>
    </source>
</evidence>
<dbReference type="AlphaFoldDB" id="W4LHC7"/>
<comment type="caution">
    <text evidence="1">The sequence shown here is derived from an EMBL/GenBank/DDBJ whole genome shotgun (WGS) entry which is preliminary data.</text>
</comment>
<gene>
    <name evidence="1" type="ORF">ETSY1_22370</name>
</gene>
<protein>
    <recommendedName>
        <fullName evidence="3">Amidohydrolase-related domain-containing protein</fullName>
    </recommendedName>
</protein>
<keyword evidence="2" id="KW-1185">Reference proteome</keyword>
<evidence type="ECO:0000313" key="2">
    <source>
        <dbReference type="Proteomes" id="UP000019141"/>
    </source>
</evidence>
<dbReference type="Proteomes" id="UP000019141">
    <property type="component" value="Unassembled WGS sequence"/>
</dbReference>
<dbReference type="InterPro" id="IPR032466">
    <property type="entry name" value="Metal_Hydrolase"/>
</dbReference>
<proteinExistence type="predicted"/>
<name>W4LHC7_ENTF1</name>
<dbReference type="HOGENOM" id="CLU_968053_0_0_7"/>
<dbReference type="EMBL" id="AZHW01000655">
    <property type="protein sequence ID" value="ETW97513.1"/>
    <property type="molecule type" value="Genomic_DNA"/>
</dbReference>
<dbReference type="SUPFAM" id="SSF51556">
    <property type="entry name" value="Metallo-dependent hydrolases"/>
    <property type="match status" value="1"/>
</dbReference>
<organism evidence="1 2">
    <name type="scientific">Entotheonella factor</name>
    <dbReference type="NCBI Taxonomy" id="1429438"/>
    <lineage>
        <taxon>Bacteria</taxon>
        <taxon>Pseudomonadati</taxon>
        <taxon>Nitrospinota/Tectimicrobiota group</taxon>
        <taxon>Candidatus Tectimicrobiota</taxon>
        <taxon>Candidatus Entotheonellia</taxon>
        <taxon>Candidatus Entotheonellales</taxon>
        <taxon>Candidatus Entotheonellaceae</taxon>
        <taxon>Candidatus Entotheonella</taxon>
    </lineage>
</organism>